<evidence type="ECO:0000256" key="6">
    <source>
        <dbReference type="ARBA" id="ARBA00022723"/>
    </source>
</evidence>
<evidence type="ECO:0000256" key="5">
    <source>
        <dbReference type="ARBA" id="ARBA00022679"/>
    </source>
</evidence>
<keyword evidence="9 15" id="KW-0862">Zinc</keyword>
<sequence length="730" mass="82343">MTLVQGRAVSLSSSDPIKMEERKRPASHDHDGSEPPLKRHATSVNGAPKSHIDADMPWKDDLERFSKEAILRQMQEYKRERNSLESRLNDMTKSAQYHDEHLMTIDAWFNELIDEIRLLVGDLDGNTKFYTFPSTLLSADSTTFKTHLKSRSAEISSAISQLFAQAPSADPEVSELQGRIAQLLEAQKGHIIELEKSRIEKEKLVERLEDASLRYMIAEKKLDRSKSATVQKLERQAIAGGPSNTGTGSAGNGQETTNGQPDGKTDSGEELIEAEEARKVAVAASNKQKEQLKTLEAENEKLTSQITSLNIKLSRLSDDDYSRTDLFKHLKSQHEDVIKRINHLEATNVQLREEAERLQAERTAYRVQLEKETEMAIAEREAQLAQAETDLARIRMGRDELIADVQMRKTAQAQERTSIEQVKELANAKEERIKALESEIARLKLQNTQANGTVSTPSSLNGLCTEELHARYSSLEKQHSMLENELQSMGDAYKKTTAAASQKIANIQSLEDRLMRLGADKSRADQKYFAAMKAKEAREQEVRTLRAQNSKSSEMVSTLKDSEAANRALQVNLEKQIVEFKESLNTLESKYRLSQQQLQEKNILFEGLKSQVEELKKNLETKDASSSATATAYREADVEIETLKVRLEETRKGLESWKTKGLGNQSGEYEMLRIMAICTVCHKNFKNTVIKTCGHVFCKECVEERTTSRSRKCPNCNKSFGANDPMRITL</sequence>
<protein>
    <recommendedName>
        <fullName evidence="15">E3 ubiquitin protein ligase</fullName>
        <ecNumber evidence="15">2.3.2.27</ecNumber>
    </recommendedName>
</protein>
<dbReference type="Proteomes" id="UP001166286">
    <property type="component" value="Unassembled WGS sequence"/>
</dbReference>
<feature type="compositionally biased region" description="Polar residues" evidence="17">
    <location>
        <begin position="242"/>
        <end position="260"/>
    </location>
</feature>
<comment type="similarity">
    <text evidence="4 15">Belongs to the BRE1 family.</text>
</comment>
<dbReference type="InterPro" id="IPR013956">
    <property type="entry name" value="E3_ubiquit_lig_Bre1"/>
</dbReference>
<keyword evidence="5 15" id="KW-0808">Transferase</keyword>
<feature type="compositionally biased region" description="Basic and acidic residues" evidence="17">
    <location>
        <begin position="17"/>
        <end position="37"/>
    </location>
</feature>
<dbReference type="GO" id="GO:0016567">
    <property type="term" value="P:protein ubiquitination"/>
    <property type="evidence" value="ECO:0007669"/>
    <property type="project" value="UniProtKB-UniRule"/>
</dbReference>
<accession>A0AA39R3C8</accession>
<dbReference type="PROSITE" id="PS50089">
    <property type="entry name" value="ZF_RING_2"/>
    <property type="match status" value="1"/>
</dbReference>
<evidence type="ECO:0000259" key="18">
    <source>
        <dbReference type="PROSITE" id="PS50089"/>
    </source>
</evidence>
<feature type="coiled-coil region" evidence="16">
    <location>
        <begin position="285"/>
        <end position="527"/>
    </location>
</feature>
<dbReference type="PROSITE" id="PS00518">
    <property type="entry name" value="ZF_RING_1"/>
    <property type="match status" value="1"/>
</dbReference>
<evidence type="ECO:0000256" key="7">
    <source>
        <dbReference type="ARBA" id="ARBA00022771"/>
    </source>
</evidence>
<dbReference type="SMART" id="SM00184">
    <property type="entry name" value="RING"/>
    <property type="match status" value="1"/>
</dbReference>
<dbReference type="CDD" id="cd16499">
    <property type="entry name" value="RING-HC_Bre1-like"/>
    <property type="match status" value="1"/>
</dbReference>
<dbReference type="PANTHER" id="PTHR23163:SF0">
    <property type="entry name" value="E3 UBIQUITIN-PROTEIN LIGASE BRE1"/>
    <property type="match status" value="1"/>
</dbReference>
<dbReference type="GO" id="GO:0005634">
    <property type="term" value="C:nucleus"/>
    <property type="evidence" value="ECO:0007669"/>
    <property type="project" value="UniProtKB-SubCell"/>
</dbReference>
<dbReference type="InterPro" id="IPR058643">
    <property type="entry name" value="BRE1-like_CC"/>
</dbReference>
<keyword evidence="12 15" id="KW-0539">Nucleus</keyword>
<dbReference type="GO" id="GO:0061630">
    <property type="term" value="F:ubiquitin protein ligase activity"/>
    <property type="evidence" value="ECO:0007669"/>
    <property type="project" value="UniProtKB-EC"/>
</dbReference>
<comment type="function">
    <text evidence="13">E3 ubiquitin-protein ligase that mediates monoubiquitination of histone H2B to form H2BK123ub1. H2BK123ub1 gives a specific tag for epigenetic transcriptional activation and is also a prerequisite for H3K4me and H3K79me formation.</text>
</comment>
<evidence type="ECO:0000256" key="17">
    <source>
        <dbReference type="SAM" id="MobiDB-lite"/>
    </source>
</evidence>
<dbReference type="InterPro" id="IPR013083">
    <property type="entry name" value="Znf_RING/FYVE/PHD"/>
</dbReference>
<organism evidence="19 20">
    <name type="scientific">Cladonia borealis</name>
    <dbReference type="NCBI Taxonomy" id="184061"/>
    <lineage>
        <taxon>Eukaryota</taxon>
        <taxon>Fungi</taxon>
        <taxon>Dikarya</taxon>
        <taxon>Ascomycota</taxon>
        <taxon>Pezizomycotina</taxon>
        <taxon>Lecanoromycetes</taxon>
        <taxon>OSLEUM clade</taxon>
        <taxon>Lecanoromycetidae</taxon>
        <taxon>Lecanorales</taxon>
        <taxon>Lecanorineae</taxon>
        <taxon>Cladoniaceae</taxon>
        <taxon>Cladonia</taxon>
    </lineage>
</organism>
<feature type="coiled-coil region" evidence="16">
    <location>
        <begin position="67"/>
        <end position="94"/>
    </location>
</feature>
<dbReference type="Gene3D" id="3.30.40.10">
    <property type="entry name" value="Zinc/RING finger domain, C3HC4 (zinc finger)"/>
    <property type="match status" value="1"/>
</dbReference>
<reference evidence="19" key="1">
    <citation type="submission" date="2023-03" db="EMBL/GenBank/DDBJ databases">
        <title>Complete genome of Cladonia borealis.</title>
        <authorList>
            <person name="Park H."/>
        </authorList>
    </citation>
    <scope>NUCLEOTIDE SEQUENCE</scope>
    <source>
        <strain evidence="19">ANT050790</strain>
    </source>
</reference>
<dbReference type="InterPro" id="IPR017907">
    <property type="entry name" value="Znf_RING_CS"/>
</dbReference>
<name>A0AA39R3C8_9LECA</name>
<dbReference type="InterPro" id="IPR001841">
    <property type="entry name" value="Znf_RING"/>
</dbReference>
<dbReference type="Pfam" id="PF26095">
    <property type="entry name" value="CC_Bre1"/>
    <property type="match status" value="1"/>
</dbReference>
<dbReference type="GO" id="GO:0008270">
    <property type="term" value="F:zinc ion binding"/>
    <property type="evidence" value="ECO:0007669"/>
    <property type="project" value="UniProtKB-KW"/>
</dbReference>
<dbReference type="EC" id="2.3.2.27" evidence="15"/>
<gene>
    <name evidence="19" type="ORF">JMJ35_004708</name>
</gene>
<proteinExistence type="inferred from homology"/>
<evidence type="ECO:0000256" key="9">
    <source>
        <dbReference type="ARBA" id="ARBA00022833"/>
    </source>
</evidence>
<evidence type="ECO:0000256" key="15">
    <source>
        <dbReference type="RuleBase" id="RU365038"/>
    </source>
</evidence>
<dbReference type="AlphaFoldDB" id="A0AA39R3C8"/>
<keyword evidence="10 15" id="KW-0156">Chromatin regulator</keyword>
<evidence type="ECO:0000256" key="11">
    <source>
        <dbReference type="ARBA" id="ARBA00023054"/>
    </source>
</evidence>
<keyword evidence="11 15" id="KW-0175">Coiled coil</keyword>
<dbReference type="Pfam" id="PF08647">
    <property type="entry name" value="BRE1"/>
    <property type="match status" value="1"/>
</dbReference>
<evidence type="ECO:0000256" key="8">
    <source>
        <dbReference type="ARBA" id="ARBA00022786"/>
    </source>
</evidence>
<evidence type="ECO:0000313" key="19">
    <source>
        <dbReference type="EMBL" id="KAK0512691.1"/>
    </source>
</evidence>
<comment type="catalytic activity">
    <reaction evidence="1 15">
        <text>S-ubiquitinyl-[E2 ubiquitin-conjugating enzyme]-L-cysteine + [acceptor protein]-L-lysine = [E2 ubiquitin-conjugating enzyme]-L-cysteine + N(6)-ubiquitinyl-[acceptor protein]-L-lysine.</text>
        <dbReference type="EC" id="2.3.2.27"/>
    </reaction>
</comment>
<evidence type="ECO:0000256" key="1">
    <source>
        <dbReference type="ARBA" id="ARBA00000900"/>
    </source>
</evidence>
<dbReference type="GO" id="GO:0033503">
    <property type="term" value="C:HULC complex"/>
    <property type="evidence" value="ECO:0007669"/>
    <property type="project" value="TreeGrafter"/>
</dbReference>
<feature type="domain" description="RING-type" evidence="18">
    <location>
        <begin position="678"/>
        <end position="717"/>
    </location>
</feature>
<dbReference type="SUPFAM" id="SSF57850">
    <property type="entry name" value="RING/U-box"/>
    <property type="match status" value="1"/>
</dbReference>
<evidence type="ECO:0000256" key="16">
    <source>
        <dbReference type="SAM" id="Coils"/>
    </source>
</evidence>
<evidence type="ECO:0000313" key="20">
    <source>
        <dbReference type="Proteomes" id="UP001166286"/>
    </source>
</evidence>
<evidence type="ECO:0000256" key="2">
    <source>
        <dbReference type="ARBA" id="ARBA00004123"/>
    </source>
</evidence>
<evidence type="ECO:0000256" key="13">
    <source>
        <dbReference type="ARBA" id="ARBA00059679"/>
    </source>
</evidence>
<comment type="subcellular location">
    <subcellularLocation>
        <location evidence="2 15">Nucleus</location>
    </subcellularLocation>
</comment>
<dbReference type="Pfam" id="PF13920">
    <property type="entry name" value="zf-C3HC4_3"/>
    <property type="match status" value="1"/>
</dbReference>
<comment type="caution">
    <text evidence="19">The sequence shown here is derived from an EMBL/GenBank/DDBJ whole genome shotgun (WGS) entry which is preliminary data.</text>
</comment>
<dbReference type="GO" id="GO:0006325">
    <property type="term" value="P:chromatin organization"/>
    <property type="evidence" value="ECO:0007669"/>
    <property type="project" value="UniProtKB-KW"/>
</dbReference>
<comment type="pathway">
    <text evidence="3 15">Protein modification; protein ubiquitination.</text>
</comment>
<evidence type="ECO:0000256" key="14">
    <source>
        <dbReference type="PROSITE-ProRule" id="PRU00175"/>
    </source>
</evidence>
<keyword evidence="20" id="KW-1185">Reference proteome</keyword>
<evidence type="ECO:0000256" key="3">
    <source>
        <dbReference type="ARBA" id="ARBA00004906"/>
    </source>
</evidence>
<evidence type="ECO:0000256" key="12">
    <source>
        <dbReference type="ARBA" id="ARBA00023242"/>
    </source>
</evidence>
<feature type="coiled-coil region" evidence="16">
    <location>
        <begin position="559"/>
        <end position="660"/>
    </location>
</feature>
<feature type="coiled-coil region" evidence="16">
    <location>
        <begin position="191"/>
        <end position="221"/>
    </location>
</feature>
<dbReference type="PANTHER" id="PTHR23163">
    <property type="entry name" value="RING FINGER PROTEIN-RELATED"/>
    <property type="match status" value="1"/>
</dbReference>
<feature type="region of interest" description="Disordered" evidence="17">
    <location>
        <begin position="1"/>
        <end position="55"/>
    </location>
</feature>
<keyword evidence="8 15" id="KW-0833">Ubl conjugation pathway</keyword>
<feature type="region of interest" description="Disordered" evidence="17">
    <location>
        <begin position="235"/>
        <end position="267"/>
    </location>
</feature>
<evidence type="ECO:0000256" key="4">
    <source>
        <dbReference type="ARBA" id="ARBA00005555"/>
    </source>
</evidence>
<dbReference type="EMBL" id="JAFEKC020000009">
    <property type="protein sequence ID" value="KAK0512691.1"/>
    <property type="molecule type" value="Genomic_DNA"/>
</dbReference>
<evidence type="ECO:0000256" key="10">
    <source>
        <dbReference type="ARBA" id="ARBA00022853"/>
    </source>
</evidence>
<keyword evidence="7 14" id="KW-0863">Zinc-finger</keyword>
<keyword evidence="6 15" id="KW-0479">Metal-binding</keyword>